<keyword evidence="13" id="KW-1185">Reference proteome</keyword>
<dbReference type="PANTHER" id="PTHR23135">
    <property type="entry name" value="MUR LIGASE FAMILY MEMBER"/>
    <property type="match status" value="1"/>
</dbReference>
<dbReference type="InterPro" id="IPR036565">
    <property type="entry name" value="Mur-like_cat_sf"/>
</dbReference>
<dbReference type="GO" id="GO:0009252">
    <property type="term" value="P:peptidoglycan biosynthetic process"/>
    <property type="evidence" value="ECO:0007669"/>
    <property type="project" value="UniProtKB-UniPathway"/>
</dbReference>
<comment type="similarity">
    <text evidence="2">Belongs to the MurCDEF family. MurE subfamily.</text>
</comment>
<dbReference type="InterPro" id="IPR035911">
    <property type="entry name" value="MurE/MurF_N"/>
</dbReference>
<comment type="subcellular location">
    <subcellularLocation>
        <location evidence="8">Cytoplasm</location>
    </subcellularLocation>
</comment>
<keyword evidence="5 8" id="KW-0573">Peptidoglycan synthesis</keyword>
<dbReference type="SUPFAM" id="SSF53623">
    <property type="entry name" value="MurD-like peptide ligases, catalytic domain"/>
    <property type="match status" value="1"/>
</dbReference>
<evidence type="ECO:0000256" key="4">
    <source>
        <dbReference type="ARBA" id="ARBA00022960"/>
    </source>
</evidence>
<proteinExistence type="inferred from homology"/>
<dbReference type="OrthoDB" id="9800958at2"/>
<evidence type="ECO:0000256" key="5">
    <source>
        <dbReference type="ARBA" id="ARBA00022984"/>
    </source>
</evidence>
<evidence type="ECO:0000256" key="6">
    <source>
        <dbReference type="ARBA" id="ARBA00023306"/>
    </source>
</evidence>
<evidence type="ECO:0000256" key="3">
    <source>
        <dbReference type="ARBA" id="ARBA00022618"/>
    </source>
</evidence>
<dbReference type="GO" id="GO:0071555">
    <property type="term" value="P:cell wall organization"/>
    <property type="evidence" value="ECO:0007669"/>
    <property type="project" value="UniProtKB-KW"/>
</dbReference>
<dbReference type="GO" id="GO:0005737">
    <property type="term" value="C:cytoplasm"/>
    <property type="evidence" value="ECO:0007669"/>
    <property type="project" value="UniProtKB-SubCell"/>
</dbReference>
<evidence type="ECO:0000256" key="1">
    <source>
        <dbReference type="ARBA" id="ARBA00004752"/>
    </source>
</evidence>
<dbReference type="InterPro" id="IPR005761">
    <property type="entry name" value="UDP-N-AcMur-Glu-dNH2Pim_ligase"/>
</dbReference>
<accession>A0A264W3E8</accession>
<evidence type="ECO:0000259" key="11">
    <source>
        <dbReference type="Pfam" id="PF08245"/>
    </source>
</evidence>
<reference evidence="12 13" key="1">
    <citation type="submission" date="2017-07" db="EMBL/GenBank/DDBJ databases">
        <title>Tetzosporium hominis gen.nov. sp.nov.</title>
        <authorList>
            <person name="Tetz G."/>
            <person name="Tetz V."/>
        </authorList>
    </citation>
    <scope>NUCLEOTIDE SEQUENCE [LARGE SCALE GENOMIC DNA]</scope>
    <source>
        <strain evidence="12 13">VT-49</strain>
    </source>
</reference>
<evidence type="ECO:0008006" key="14">
    <source>
        <dbReference type="Google" id="ProtNLM"/>
    </source>
</evidence>
<evidence type="ECO:0000256" key="7">
    <source>
        <dbReference type="ARBA" id="ARBA00023316"/>
    </source>
</evidence>
<evidence type="ECO:0000313" key="12">
    <source>
        <dbReference type="EMBL" id="OZS78081.1"/>
    </source>
</evidence>
<dbReference type="Pfam" id="PF01225">
    <property type="entry name" value="Mur_ligase"/>
    <property type="match status" value="1"/>
</dbReference>
<dbReference type="Gene3D" id="3.40.1190.10">
    <property type="entry name" value="Mur-like, catalytic domain"/>
    <property type="match status" value="1"/>
</dbReference>
<dbReference type="InterPro" id="IPR036615">
    <property type="entry name" value="Mur_ligase_C_dom_sf"/>
</dbReference>
<dbReference type="AlphaFoldDB" id="A0A264W3E8"/>
<dbReference type="EMBL" id="NOKQ01000204">
    <property type="protein sequence ID" value="OZS78081.1"/>
    <property type="molecule type" value="Genomic_DNA"/>
</dbReference>
<dbReference type="GO" id="GO:0016881">
    <property type="term" value="F:acid-amino acid ligase activity"/>
    <property type="evidence" value="ECO:0007669"/>
    <property type="project" value="InterPro"/>
</dbReference>
<dbReference type="GO" id="GO:0008360">
    <property type="term" value="P:regulation of cell shape"/>
    <property type="evidence" value="ECO:0007669"/>
    <property type="project" value="UniProtKB-KW"/>
</dbReference>
<dbReference type="Pfam" id="PF08245">
    <property type="entry name" value="Mur_ligase_M"/>
    <property type="match status" value="1"/>
</dbReference>
<organism evidence="12 13">
    <name type="scientific">Tetzosporium hominis</name>
    <dbReference type="NCBI Taxonomy" id="2020506"/>
    <lineage>
        <taxon>Bacteria</taxon>
        <taxon>Bacillati</taxon>
        <taxon>Bacillota</taxon>
        <taxon>Bacilli</taxon>
        <taxon>Bacillales</taxon>
        <taxon>Caryophanaceae</taxon>
        <taxon>Tetzosporium</taxon>
    </lineage>
</organism>
<name>A0A264W3E8_9BACL</name>
<dbReference type="UniPathway" id="UPA00219"/>
<feature type="domain" description="Mur ligase central" evidence="11">
    <location>
        <begin position="125"/>
        <end position="288"/>
    </location>
</feature>
<dbReference type="GO" id="GO:0005524">
    <property type="term" value="F:ATP binding"/>
    <property type="evidence" value="ECO:0007669"/>
    <property type="project" value="InterPro"/>
</dbReference>
<dbReference type="InterPro" id="IPR013221">
    <property type="entry name" value="Mur_ligase_cen"/>
</dbReference>
<evidence type="ECO:0000259" key="10">
    <source>
        <dbReference type="Pfam" id="PF02875"/>
    </source>
</evidence>
<dbReference type="SUPFAM" id="SSF63418">
    <property type="entry name" value="MurE/MurF N-terminal domain"/>
    <property type="match status" value="1"/>
</dbReference>
<dbReference type="GO" id="GO:0051301">
    <property type="term" value="P:cell division"/>
    <property type="evidence" value="ECO:0007669"/>
    <property type="project" value="UniProtKB-KW"/>
</dbReference>
<dbReference type="PANTHER" id="PTHR23135:SF4">
    <property type="entry name" value="UDP-N-ACETYLMURAMOYL-L-ALANYL-D-GLUTAMATE--2,6-DIAMINOPIMELATE LIGASE MURE HOMOLOG, CHLOROPLASTIC"/>
    <property type="match status" value="1"/>
</dbReference>
<keyword evidence="3 8" id="KW-0132">Cell division</keyword>
<sequence>MYFRRNGNYRATLANEGVELMYLHELLDAFSIQNSYPSIQIRGVETNSRRVQPGDVFFALTGHTSNGHDYIDQAVAAGAVAVVGTQECTLVEIPYIRVADTRKAVALAAKRFYNHPSSRKVVIGITGTNGKTTTSFLLREMLEKAGKRCALFGTVHYVINGKTLPSPNTTPDSLQFQRLLHESEDDVVIMEVSSHGIDQLRIEGIEFDFAVFTNLDQDHLDYHGTMEDYFEVKSRLFNQLKTEGTAVIWKEDVWGSRLSGQLKTRGIRVLEVDKRNLEDSLQSQHLPFHNRINAELAATIAIQMGCSKEGIQQALHSFQGVPGRFEVIEVPNDIHVVIDYAHTADAFNQVLSSLRNLAKGRILHVFGFRGNRDASKRQAMIEASLKGSDLSILTSDDRNGVSQLEMESQLDKLEFTGKRIQNRTEAIGFALEQAVSGDWIVITGKGNEPYKDDYEAPCQSDRETVEWYQKQEKIKL</sequence>
<comment type="pathway">
    <text evidence="1 8">Cell wall biogenesis; peptidoglycan biosynthesis.</text>
</comment>
<dbReference type="Pfam" id="PF02875">
    <property type="entry name" value="Mur_ligase_C"/>
    <property type="match status" value="1"/>
</dbReference>
<protein>
    <recommendedName>
        <fullName evidence="14">UDP-N-acetylmuramyl-tripeptide synthetase</fullName>
    </recommendedName>
</protein>
<feature type="domain" description="Mur ligase N-terminal catalytic" evidence="9">
    <location>
        <begin position="41"/>
        <end position="113"/>
    </location>
</feature>
<keyword evidence="7 8" id="KW-0961">Cell wall biogenesis/degradation</keyword>
<evidence type="ECO:0000313" key="13">
    <source>
        <dbReference type="Proteomes" id="UP000217065"/>
    </source>
</evidence>
<evidence type="ECO:0000256" key="2">
    <source>
        <dbReference type="ARBA" id="ARBA00005898"/>
    </source>
</evidence>
<dbReference type="SUPFAM" id="SSF53244">
    <property type="entry name" value="MurD-like peptide ligases, peptide-binding domain"/>
    <property type="match status" value="1"/>
</dbReference>
<dbReference type="Gene3D" id="3.90.190.20">
    <property type="entry name" value="Mur ligase, C-terminal domain"/>
    <property type="match status" value="1"/>
</dbReference>
<keyword evidence="6 8" id="KW-0131">Cell cycle</keyword>
<gene>
    <name evidence="12" type="ORF">CF394_07555</name>
</gene>
<comment type="caution">
    <text evidence="12">The sequence shown here is derived from an EMBL/GenBank/DDBJ whole genome shotgun (WGS) entry which is preliminary data.</text>
</comment>
<dbReference type="Proteomes" id="UP000217065">
    <property type="component" value="Unassembled WGS sequence"/>
</dbReference>
<dbReference type="Gene3D" id="3.40.1390.10">
    <property type="entry name" value="MurE/MurF, N-terminal domain"/>
    <property type="match status" value="1"/>
</dbReference>
<feature type="domain" description="Mur ligase C-terminal" evidence="10">
    <location>
        <begin position="323"/>
        <end position="446"/>
    </location>
</feature>
<dbReference type="NCBIfam" id="TIGR01085">
    <property type="entry name" value="murE"/>
    <property type="match status" value="1"/>
</dbReference>
<evidence type="ECO:0000256" key="8">
    <source>
        <dbReference type="RuleBase" id="RU004135"/>
    </source>
</evidence>
<dbReference type="InterPro" id="IPR004101">
    <property type="entry name" value="Mur_ligase_C"/>
</dbReference>
<dbReference type="InterPro" id="IPR000713">
    <property type="entry name" value="Mur_ligase_N"/>
</dbReference>
<keyword evidence="4 8" id="KW-0133">Cell shape</keyword>
<evidence type="ECO:0000259" key="9">
    <source>
        <dbReference type="Pfam" id="PF01225"/>
    </source>
</evidence>